<accession>A0A1Y1V9Q9</accession>
<protein>
    <submittedName>
        <fullName evidence="1">Uncharacterized protein</fullName>
    </submittedName>
</protein>
<keyword evidence="2" id="KW-1185">Reference proteome</keyword>
<reference evidence="1 2" key="2">
    <citation type="submission" date="2016-08" db="EMBL/GenBank/DDBJ databases">
        <title>Pervasive Adenine N6-methylation of Active Genes in Fungi.</title>
        <authorList>
            <consortium name="DOE Joint Genome Institute"/>
            <person name="Mondo S.J."/>
            <person name="Dannebaum R.O."/>
            <person name="Kuo R.C."/>
            <person name="Labutti K."/>
            <person name="Haridas S."/>
            <person name="Kuo A."/>
            <person name="Salamov A."/>
            <person name="Ahrendt S.R."/>
            <person name="Lipzen A."/>
            <person name="Sullivan W."/>
            <person name="Andreopoulos W.B."/>
            <person name="Clum A."/>
            <person name="Lindquist E."/>
            <person name="Daum C."/>
            <person name="Ramamoorthy G.K."/>
            <person name="Gryganskyi A."/>
            <person name="Culley D."/>
            <person name="Magnuson J.K."/>
            <person name="James T.Y."/>
            <person name="O'Malley M.A."/>
            <person name="Stajich J.E."/>
            <person name="Spatafora J.W."/>
            <person name="Visel A."/>
            <person name="Grigoriev I.V."/>
        </authorList>
    </citation>
    <scope>NUCLEOTIDE SEQUENCE [LARGE SCALE GENOMIC DNA]</scope>
    <source>
        <strain evidence="2">finn</strain>
    </source>
</reference>
<evidence type="ECO:0000313" key="2">
    <source>
        <dbReference type="Proteomes" id="UP000193719"/>
    </source>
</evidence>
<dbReference type="Proteomes" id="UP000193719">
    <property type="component" value="Unassembled WGS sequence"/>
</dbReference>
<evidence type="ECO:0000313" key="1">
    <source>
        <dbReference type="EMBL" id="ORX50710.1"/>
    </source>
</evidence>
<dbReference type="EMBL" id="MCFH01000020">
    <property type="protein sequence ID" value="ORX50710.1"/>
    <property type="molecule type" value="Genomic_DNA"/>
</dbReference>
<comment type="caution">
    <text evidence="1">The sequence shown here is derived from an EMBL/GenBank/DDBJ whole genome shotgun (WGS) entry which is preliminary data.</text>
</comment>
<proteinExistence type="predicted"/>
<reference evidence="1 2" key="1">
    <citation type="submission" date="2016-08" db="EMBL/GenBank/DDBJ databases">
        <title>Genomes of anaerobic fungi encode conserved fungal cellulosomes for biomass hydrolysis.</title>
        <authorList>
            <consortium name="DOE Joint Genome Institute"/>
            <person name="Haitjema C.H."/>
            <person name="Gilmore S.P."/>
            <person name="Henske J.K."/>
            <person name="Solomon K.V."/>
            <person name="De Groot R."/>
            <person name="Kuo A."/>
            <person name="Mondo S.J."/>
            <person name="Salamov A.A."/>
            <person name="Labutti K."/>
            <person name="Zhao Z."/>
            <person name="Chiniquy J."/>
            <person name="Barry K."/>
            <person name="Brewer H.M."/>
            <person name="Purvine S.O."/>
            <person name="Wright A.T."/>
            <person name="Boxma B."/>
            <person name="Van Alen T."/>
            <person name="Hackstein J.H."/>
            <person name="Baker S.E."/>
            <person name="Grigoriev I.V."/>
            <person name="O'Malley M.A."/>
        </authorList>
    </citation>
    <scope>NUCLEOTIDE SEQUENCE [LARGE SCALE GENOMIC DNA]</scope>
    <source>
        <strain evidence="2">finn</strain>
    </source>
</reference>
<sequence length="103" mass="11861">MFSSFIFKDSGADLYLSSSSFSSFLTFLDFESLSTFIFLYLDDLVVFLTVSFVSSFSISSFETFFLLEFFFFSLTVSFLSPVSTSFVLLSDFFLLFSVFNYIM</sequence>
<organism evidence="1 2">
    <name type="scientific">Piromyces finnis</name>
    <dbReference type="NCBI Taxonomy" id="1754191"/>
    <lineage>
        <taxon>Eukaryota</taxon>
        <taxon>Fungi</taxon>
        <taxon>Fungi incertae sedis</taxon>
        <taxon>Chytridiomycota</taxon>
        <taxon>Chytridiomycota incertae sedis</taxon>
        <taxon>Neocallimastigomycetes</taxon>
        <taxon>Neocallimastigales</taxon>
        <taxon>Neocallimastigaceae</taxon>
        <taxon>Piromyces</taxon>
    </lineage>
</organism>
<name>A0A1Y1V9Q9_9FUNG</name>
<dbReference type="AlphaFoldDB" id="A0A1Y1V9Q9"/>
<gene>
    <name evidence="1" type="ORF">BCR36DRAFT_55258</name>
</gene>